<dbReference type="AlphaFoldDB" id="A0A835PW41"/>
<comment type="caution">
    <text evidence="1">The sequence shown here is derived from an EMBL/GenBank/DDBJ whole genome shotgun (WGS) entry which is preliminary data.</text>
</comment>
<accession>A0A835PW41</accession>
<proteinExistence type="predicted"/>
<evidence type="ECO:0000313" key="1">
    <source>
        <dbReference type="EMBL" id="KAG0459541.1"/>
    </source>
</evidence>
<evidence type="ECO:0000313" key="2">
    <source>
        <dbReference type="Proteomes" id="UP000639772"/>
    </source>
</evidence>
<organism evidence="1 2">
    <name type="scientific">Vanilla planifolia</name>
    <name type="common">Vanilla</name>
    <dbReference type="NCBI Taxonomy" id="51239"/>
    <lineage>
        <taxon>Eukaryota</taxon>
        <taxon>Viridiplantae</taxon>
        <taxon>Streptophyta</taxon>
        <taxon>Embryophyta</taxon>
        <taxon>Tracheophyta</taxon>
        <taxon>Spermatophyta</taxon>
        <taxon>Magnoliopsida</taxon>
        <taxon>Liliopsida</taxon>
        <taxon>Asparagales</taxon>
        <taxon>Orchidaceae</taxon>
        <taxon>Vanilloideae</taxon>
        <taxon>Vanilleae</taxon>
        <taxon>Vanilla</taxon>
    </lineage>
</organism>
<dbReference type="EMBL" id="JADCNM010000012">
    <property type="protein sequence ID" value="KAG0459541.1"/>
    <property type="molecule type" value="Genomic_DNA"/>
</dbReference>
<sequence>MKGALVVIAGSPPRVVQRAVEECVPPVMVNREAARSLGCVLLRAGVGVTVGPDPRLVDRELGPRFRAVTWAEYRQIEENYFKGAID</sequence>
<reference evidence="1 2" key="1">
    <citation type="journal article" date="2020" name="Nat. Food">
        <title>A phased Vanilla planifolia genome enables genetic improvement of flavour and production.</title>
        <authorList>
            <person name="Hasing T."/>
            <person name="Tang H."/>
            <person name="Brym M."/>
            <person name="Khazi F."/>
            <person name="Huang T."/>
            <person name="Chambers A.H."/>
        </authorList>
    </citation>
    <scope>NUCLEOTIDE SEQUENCE [LARGE SCALE GENOMIC DNA]</scope>
    <source>
        <tissue evidence="1">Leaf</tissue>
    </source>
</reference>
<name>A0A835PW41_VANPL</name>
<protein>
    <submittedName>
        <fullName evidence="1">Uncharacterized protein</fullName>
    </submittedName>
</protein>
<dbReference type="Proteomes" id="UP000639772">
    <property type="component" value="Chromosome 12"/>
</dbReference>
<gene>
    <name evidence="1" type="ORF">HPP92_022669</name>
</gene>